<gene>
    <name evidence="1" type="ORF">UFOVP1351_21</name>
</gene>
<name>A0A6J5RZN4_9CAUD</name>
<sequence>MSQALNLKLKGLYTHPNDLSEIPEGALAVADNVVFDKESIAEPRRGFSRLEHAFSDQSYRANKLFQYQDKLIAHYSTDKLAYYDDATGWQTYSGSFGHPDANLARIRSADAGSNLYFTTSTGIKVLDVYNGTPSSAGIPRGLDCQATTTGSSGFMTDDSQVAYRIVWGYRDANNNLIIGAPSQRGIATNSTGGTRDVSLQITIPAGITTDHFYQVYRSPMSADASTEPSDELGLVYEANPTAGEITAKTLTITDQTPEDLRGATLYTSPSQQGIAQANDEPPLAHDLVEWKGCLWALNTTSKHRAYLTILAVGGTGLVSGDVLTIAGTTYTGAASENVGTRSFAVVTSGTPSQNIADTALSLVRVINQNATNTSVYAYYLSGEGDLPGQLMIEERSLGGAAFSIIASAHGTAYNPQLPTSGTTVSSSNDRFLNGLFNSKLQEFEAFPLLNYRKLGSASKKGLRVIPLRDSLFILKEDGIWRGTGEYPSFSFDPLDLTTKLIAPETAVVLNNQIYALTDQGVVSISDTGIQVVSRPIEISLLEIFGANLETLKNASFGVSYETERKYILFVPTTDADTYPTQAYVFNTFTSTWSRWDLAKKCGLVKTSNDLLYLGDAESHYTNEERKSYSFRDYVDEALEVSITAITDDQVTLLDVSEVAVGDVLYQSSSLYTQILAVDVLTKTVTVNVATAFALGTTTLLKGYECAVEWAPQTGGNPGLLKHFQEATLLFRNNYFPTAKIGFYSELSGSLEETDVSGVYGGLWGLFPWGGTAWGGVQRPRNIRTLIPREKAWCSALSVRFAMRMGYATFLLQGLSIPFENISEKVTK</sequence>
<organism evidence="1">
    <name type="scientific">uncultured Caudovirales phage</name>
    <dbReference type="NCBI Taxonomy" id="2100421"/>
    <lineage>
        <taxon>Viruses</taxon>
        <taxon>Duplodnaviria</taxon>
        <taxon>Heunggongvirae</taxon>
        <taxon>Uroviricota</taxon>
        <taxon>Caudoviricetes</taxon>
        <taxon>Peduoviridae</taxon>
        <taxon>Maltschvirus</taxon>
        <taxon>Maltschvirus maltsch</taxon>
    </lineage>
</organism>
<dbReference type="EMBL" id="LR797306">
    <property type="protein sequence ID" value="CAB4200039.1"/>
    <property type="molecule type" value="Genomic_DNA"/>
</dbReference>
<proteinExistence type="predicted"/>
<protein>
    <submittedName>
        <fullName evidence="1">Uncharacterized protein</fullName>
    </submittedName>
</protein>
<evidence type="ECO:0000313" key="1">
    <source>
        <dbReference type="EMBL" id="CAB4200039.1"/>
    </source>
</evidence>
<reference evidence="1" key="1">
    <citation type="submission" date="2020-05" db="EMBL/GenBank/DDBJ databases">
        <authorList>
            <person name="Chiriac C."/>
            <person name="Salcher M."/>
            <person name="Ghai R."/>
            <person name="Kavagutti S V."/>
        </authorList>
    </citation>
    <scope>NUCLEOTIDE SEQUENCE</scope>
</reference>
<accession>A0A6J5RZN4</accession>